<dbReference type="GO" id="GO:0000009">
    <property type="term" value="F:alpha-1,6-mannosyltransferase activity"/>
    <property type="evidence" value="ECO:0007669"/>
    <property type="project" value="InterPro"/>
</dbReference>
<keyword evidence="7 11" id="KW-0812">Transmembrane</keyword>
<feature type="transmembrane region" description="Helical" evidence="11">
    <location>
        <begin position="347"/>
        <end position="364"/>
    </location>
</feature>
<evidence type="ECO:0000256" key="2">
    <source>
        <dbReference type="ARBA" id="ARBA00004687"/>
    </source>
</evidence>
<comment type="function">
    <text evidence="11">Mannosyltransferase involved in glycosylphosphatidylinositol-anchor biosynthesis.</text>
</comment>
<evidence type="ECO:0000256" key="9">
    <source>
        <dbReference type="ARBA" id="ARBA00022989"/>
    </source>
</evidence>
<dbReference type="EC" id="2.4.1.-" evidence="11"/>
<evidence type="ECO:0000313" key="13">
    <source>
        <dbReference type="Proteomes" id="UP001431783"/>
    </source>
</evidence>
<feature type="transmembrane region" description="Helical" evidence="11">
    <location>
        <begin position="194"/>
        <end position="212"/>
    </location>
</feature>
<comment type="similarity">
    <text evidence="3 11">Belongs to the PIGV family.</text>
</comment>
<keyword evidence="13" id="KW-1185">Reference proteome</keyword>
<evidence type="ECO:0000256" key="1">
    <source>
        <dbReference type="ARBA" id="ARBA00004477"/>
    </source>
</evidence>
<evidence type="ECO:0000256" key="6">
    <source>
        <dbReference type="ARBA" id="ARBA00022679"/>
    </source>
</evidence>
<feature type="transmembrane region" description="Helical" evidence="11">
    <location>
        <begin position="12"/>
        <end position="32"/>
    </location>
</feature>
<reference evidence="12 13" key="1">
    <citation type="submission" date="2023-03" db="EMBL/GenBank/DDBJ databases">
        <title>Genome insight into feeding habits of ladybird beetles.</title>
        <authorList>
            <person name="Li H.-S."/>
            <person name="Huang Y.-H."/>
            <person name="Pang H."/>
        </authorList>
    </citation>
    <scope>NUCLEOTIDE SEQUENCE [LARGE SCALE GENOMIC DNA]</scope>
    <source>
        <strain evidence="12">SYSU_2023b</strain>
        <tissue evidence="12">Whole body</tissue>
    </source>
</reference>
<evidence type="ECO:0000256" key="10">
    <source>
        <dbReference type="ARBA" id="ARBA00023136"/>
    </source>
</evidence>
<comment type="caution">
    <text evidence="12">The sequence shown here is derived from an EMBL/GenBank/DDBJ whole genome shotgun (WGS) entry which is preliminary data.</text>
</comment>
<keyword evidence="5 11" id="KW-0328">Glycosyltransferase</keyword>
<protein>
    <recommendedName>
        <fullName evidence="11">GPI mannosyltransferase 2</fullName>
        <ecNumber evidence="11">2.4.1.-</ecNumber>
    </recommendedName>
</protein>
<keyword evidence="4 11" id="KW-0337">GPI-anchor biosynthesis</keyword>
<evidence type="ECO:0000313" key="12">
    <source>
        <dbReference type="EMBL" id="KAK9888819.1"/>
    </source>
</evidence>
<dbReference type="EMBL" id="JARQZJ010000121">
    <property type="protein sequence ID" value="KAK9888819.1"/>
    <property type="molecule type" value="Genomic_DNA"/>
</dbReference>
<dbReference type="PANTHER" id="PTHR12468:SF2">
    <property type="entry name" value="GPI MANNOSYLTRANSFERASE 2"/>
    <property type="match status" value="1"/>
</dbReference>
<feature type="transmembrane region" description="Helical" evidence="11">
    <location>
        <begin position="397"/>
        <end position="416"/>
    </location>
</feature>
<dbReference type="AlphaFoldDB" id="A0AAW1V6U9"/>
<feature type="transmembrane region" description="Helical" evidence="11">
    <location>
        <begin position="84"/>
        <end position="108"/>
    </location>
</feature>
<evidence type="ECO:0000256" key="5">
    <source>
        <dbReference type="ARBA" id="ARBA00022676"/>
    </source>
</evidence>
<evidence type="ECO:0000256" key="8">
    <source>
        <dbReference type="ARBA" id="ARBA00022824"/>
    </source>
</evidence>
<sequence length="484" mass="57207">MKTISRKSNIVKIALCSRVILVFLQFLFNHIIPDHNANVFEYPKENGTESSVDKVVQHLFLGFLRWDAHYFMHIAKYGYTYENTLAFFPLYPVLGTLFAKIFCIQNVISTDSALLLTFIILNIVFFIFSALTLFELGCKLLPRKQAYYSALLFCWNPASVFFIAPYTECLFSWLSFKSMLNCIILYEKYCKLRLRIVIYDILYLVPIALSGLTRSNGLINIGFFLYILACIFLKNFIEIKSSMFKKFAKRLSLILAFIIITTFGVTFCIVPFDLFQIYCYRLFCFDFIRDIPPVVEMYGNNNKMVLLGTFTKHNQTWCHNKLPLAYLYVQEQYWNVGFLRYYEFKQVPNFLLAAPILGFFMYNCKKYFTKSYPKCILEIFKFDINQIKSNVIFENSLLYVFMIHGVFLSVFCMFFIHIQVSTRFLCSSSPLLYWFSADYLTEEGRLCDLKDFNKFPFKRKFIILYYFTYFIVGTAMFCNFLPWT</sequence>
<comment type="pathway">
    <text evidence="2 11">Glycolipid biosynthesis; glycosylphosphatidylinositol-anchor biosynthesis.</text>
</comment>
<keyword evidence="10 11" id="KW-0472">Membrane</keyword>
<dbReference type="Pfam" id="PF04188">
    <property type="entry name" value="Mannosyl_trans2"/>
    <property type="match status" value="1"/>
</dbReference>
<feature type="transmembrane region" description="Helical" evidence="11">
    <location>
        <begin position="251"/>
        <end position="272"/>
    </location>
</feature>
<keyword evidence="6 11" id="KW-0808">Transferase</keyword>
<evidence type="ECO:0000256" key="4">
    <source>
        <dbReference type="ARBA" id="ARBA00022502"/>
    </source>
</evidence>
<dbReference type="GO" id="GO:0031501">
    <property type="term" value="C:mannosyltransferase complex"/>
    <property type="evidence" value="ECO:0007669"/>
    <property type="project" value="TreeGrafter"/>
</dbReference>
<feature type="transmembrane region" description="Helical" evidence="11">
    <location>
        <begin position="462"/>
        <end position="483"/>
    </location>
</feature>
<dbReference type="GO" id="GO:0006506">
    <property type="term" value="P:GPI anchor biosynthetic process"/>
    <property type="evidence" value="ECO:0007669"/>
    <property type="project" value="UniProtKB-KW"/>
</dbReference>
<dbReference type="GO" id="GO:0004376">
    <property type="term" value="F:GPI mannosyltransferase activity"/>
    <property type="evidence" value="ECO:0007669"/>
    <property type="project" value="InterPro"/>
</dbReference>
<gene>
    <name evidence="12" type="ORF">WA026_001042</name>
</gene>
<keyword evidence="9 11" id="KW-1133">Transmembrane helix</keyword>
<dbReference type="PANTHER" id="PTHR12468">
    <property type="entry name" value="GPI MANNOSYLTRANSFERASE 2"/>
    <property type="match status" value="1"/>
</dbReference>
<dbReference type="Proteomes" id="UP001431783">
    <property type="component" value="Unassembled WGS sequence"/>
</dbReference>
<name>A0AAW1V6U9_9CUCU</name>
<proteinExistence type="inferred from homology"/>
<feature type="transmembrane region" description="Helical" evidence="11">
    <location>
        <begin position="114"/>
        <end position="134"/>
    </location>
</feature>
<keyword evidence="8 11" id="KW-0256">Endoplasmic reticulum</keyword>
<feature type="transmembrane region" description="Helical" evidence="11">
    <location>
        <begin position="218"/>
        <end position="239"/>
    </location>
</feature>
<accession>A0AAW1V6U9</accession>
<dbReference type="GO" id="GO:0005789">
    <property type="term" value="C:endoplasmic reticulum membrane"/>
    <property type="evidence" value="ECO:0007669"/>
    <property type="project" value="UniProtKB-SubCell"/>
</dbReference>
<comment type="subcellular location">
    <subcellularLocation>
        <location evidence="1 11">Endoplasmic reticulum membrane</location>
        <topology evidence="1 11">Multi-pass membrane protein</topology>
    </subcellularLocation>
</comment>
<evidence type="ECO:0000256" key="11">
    <source>
        <dbReference type="RuleBase" id="RU363112"/>
    </source>
</evidence>
<dbReference type="InterPro" id="IPR007315">
    <property type="entry name" value="PIG-V/Gpi18"/>
</dbReference>
<evidence type="ECO:0000256" key="3">
    <source>
        <dbReference type="ARBA" id="ARBA00008698"/>
    </source>
</evidence>
<organism evidence="12 13">
    <name type="scientific">Henosepilachna vigintioctopunctata</name>
    <dbReference type="NCBI Taxonomy" id="420089"/>
    <lineage>
        <taxon>Eukaryota</taxon>
        <taxon>Metazoa</taxon>
        <taxon>Ecdysozoa</taxon>
        <taxon>Arthropoda</taxon>
        <taxon>Hexapoda</taxon>
        <taxon>Insecta</taxon>
        <taxon>Pterygota</taxon>
        <taxon>Neoptera</taxon>
        <taxon>Endopterygota</taxon>
        <taxon>Coleoptera</taxon>
        <taxon>Polyphaga</taxon>
        <taxon>Cucujiformia</taxon>
        <taxon>Coccinelloidea</taxon>
        <taxon>Coccinellidae</taxon>
        <taxon>Epilachninae</taxon>
        <taxon>Epilachnini</taxon>
        <taxon>Henosepilachna</taxon>
    </lineage>
</organism>
<evidence type="ECO:0000256" key="7">
    <source>
        <dbReference type="ARBA" id="ARBA00022692"/>
    </source>
</evidence>